<organism evidence="3 4">
    <name type="scientific">Nepenthes gracilis</name>
    <name type="common">Slender pitcher plant</name>
    <dbReference type="NCBI Taxonomy" id="150966"/>
    <lineage>
        <taxon>Eukaryota</taxon>
        <taxon>Viridiplantae</taxon>
        <taxon>Streptophyta</taxon>
        <taxon>Embryophyta</taxon>
        <taxon>Tracheophyta</taxon>
        <taxon>Spermatophyta</taxon>
        <taxon>Magnoliopsida</taxon>
        <taxon>eudicotyledons</taxon>
        <taxon>Gunneridae</taxon>
        <taxon>Pentapetalae</taxon>
        <taxon>Caryophyllales</taxon>
        <taxon>Nepenthaceae</taxon>
        <taxon>Nepenthes</taxon>
    </lineage>
</organism>
<feature type="compositionally biased region" description="Low complexity" evidence="2">
    <location>
        <begin position="30"/>
        <end position="42"/>
    </location>
</feature>
<keyword evidence="1" id="KW-0175">Coiled coil</keyword>
<sequence>MVTVATLGKRSRDLFCNGVRIEGTSVARRFSPIPSSTESSGDSSDRSFEAAETAVRVATNDLPPIASGAVLISAQKEPPASTENISDGMFTTGLREAADPQRGGAQEPQVESSAQEPQATTPFCGPGETFPLKYAYRPPAQPGIFRPEWDVQTSDSLFQGDTDIVEELTRGTLLPTDASLLQGMLTEPLADLCLGSLIRGVAAARVICDRMTCYGREMQRLGSTRGRPDVEAALQMQLTQCQLEKEALRRKAEEAQQRAEALVVRAEEAERAAADIIPTLLSKFECGFKSCRDLIARLNPGVPLGRLDLRNIRVKDVSEMLDYSVIGDFGTERPSLARDDNAT</sequence>
<gene>
    <name evidence="3" type="ORF">Nepgr_020281</name>
</gene>
<dbReference type="EMBL" id="BSYO01000019">
    <property type="protein sequence ID" value="GMH18440.1"/>
    <property type="molecule type" value="Genomic_DNA"/>
</dbReference>
<dbReference type="Proteomes" id="UP001279734">
    <property type="component" value="Unassembled WGS sequence"/>
</dbReference>
<protein>
    <submittedName>
        <fullName evidence="3">Uncharacterized protein</fullName>
    </submittedName>
</protein>
<evidence type="ECO:0000256" key="1">
    <source>
        <dbReference type="SAM" id="Coils"/>
    </source>
</evidence>
<feature type="region of interest" description="Disordered" evidence="2">
    <location>
        <begin position="97"/>
        <end position="125"/>
    </location>
</feature>
<evidence type="ECO:0000313" key="4">
    <source>
        <dbReference type="Proteomes" id="UP001279734"/>
    </source>
</evidence>
<proteinExistence type="predicted"/>
<reference evidence="3" key="1">
    <citation type="submission" date="2023-05" db="EMBL/GenBank/DDBJ databases">
        <title>Nepenthes gracilis genome sequencing.</title>
        <authorList>
            <person name="Fukushima K."/>
        </authorList>
    </citation>
    <scope>NUCLEOTIDE SEQUENCE</scope>
    <source>
        <strain evidence="3">SING2019-196</strain>
    </source>
</reference>
<feature type="region of interest" description="Disordered" evidence="2">
    <location>
        <begin position="30"/>
        <end position="52"/>
    </location>
</feature>
<comment type="caution">
    <text evidence="3">The sequence shown here is derived from an EMBL/GenBank/DDBJ whole genome shotgun (WGS) entry which is preliminary data.</text>
</comment>
<keyword evidence="4" id="KW-1185">Reference proteome</keyword>
<evidence type="ECO:0000313" key="3">
    <source>
        <dbReference type="EMBL" id="GMH18440.1"/>
    </source>
</evidence>
<dbReference type="AlphaFoldDB" id="A0AAD3SV46"/>
<name>A0AAD3SV46_NEPGR</name>
<feature type="coiled-coil region" evidence="1">
    <location>
        <begin position="231"/>
        <end position="272"/>
    </location>
</feature>
<feature type="compositionally biased region" description="Polar residues" evidence="2">
    <location>
        <begin position="109"/>
        <end position="121"/>
    </location>
</feature>
<evidence type="ECO:0000256" key="2">
    <source>
        <dbReference type="SAM" id="MobiDB-lite"/>
    </source>
</evidence>
<accession>A0AAD3SV46</accession>